<dbReference type="GO" id="GO:0003677">
    <property type="term" value="F:DNA binding"/>
    <property type="evidence" value="ECO:0007669"/>
    <property type="project" value="InterPro"/>
</dbReference>
<dbReference type="GO" id="GO:0003887">
    <property type="term" value="F:DNA-directed DNA polymerase activity"/>
    <property type="evidence" value="ECO:0007669"/>
    <property type="project" value="InterPro"/>
</dbReference>
<gene>
    <name evidence="1" type="primary">holC</name>
    <name evidence="1" type="ORF">MoryE10_06870</name>
</gene>
<accession>A0A8D5AJI1</accession>
<dbReference type="SUPFAM" id="SSF102400">
    <property type="entry name" value="DNA polymerase III chi subunit"/>
    <property type="match status" value="1"/>
</dbReference>
<dbReference type="Pfam" id="PF04364">
    <property type="entry name" value="DNA_pol3_chi"/>
    <property type="match status" value="1"/>
</dbReference>
<dbReference type="PANTHER" id="PTHR38767">
    <property type="entry name" value="DNA POLYMERASE III SUBUNIT CHI"/>
    <property type="match status" value="1"/>
</dbReference>
<name>A0A8D5AJI1_9GAMM</name>
<dbReference type="RefSeq" id="WP_054773868.1">
    <property type="nucleotide sequence ID" value="NZ_AP019782.1"/>
</dbReference>
<evidence type="ECO:0000313" key="2">
    <source>
        <dbReference type="Proteomes" id="UP000824988"/>
    </source>
</evidence>
<dbReference type="EMBL" id="AP019782">
    <property type="protein sequence ID" value="BBL70081.1"/>
    <property type="molecule type" value="Genomic_DNA"/>
</dbReference>
<dbReference type="GO" id="GO:0032298">
    <property type="term" value="P:positive regulation of DNA-templated DNA replication initiation"/>
    <property type="evidence" value="ECO:0007669"/>
    <property type="project" value="TreeGrafter"/>
</dbReference>
<dbReference type="Proteomes" id="UP000824988">
    <property type="component" value="Chromosome"/>
</dbReference>
<protein>
    <submittedName>
        <fullName evidence="1">DNA polymerase III subunit chi</fullName>
    </submittedName>
</protein>
<sequence>MTRVDFYLLPTSDARERLVWVCRLAEKAYRGGHRIHIHSRDGAEAQVLDDLLWSFRASSFVPHLRLGAAEPDEFTPVTLGQGDQRPEDCDVLINLAPAIPEWNGRFQRIAELVPQGDEERHMSREHFRQYKALGYQLETHDLETAPPMNG</sequence>
<dbReference type="AlphaFoldDB" id="A0A8D5AJI1"/>
<keyword evidence="2" id="KW-1185">Reference proteome</keyword>
<dbReference type="InterPro" id="IPR036768">
    <property type="entry name" value="PolIII_chi_sf"/>
</dbReference>
<reference evidence="1" key="1">
    <citation type="submission" date="2019-06" db="EMBL/GenBank/DDBJ databases">
        <title>Complete genome sequence of Methylogaea oryzae strain JCM16910.</title>
        <authorList>
            <person name="Asakawa S."/>
        </authorList>
    </citation>
    <scope>NUCLEOTIDE SEQUENCE</scope>
    <source>
        <strain evidence="1">E10</strain>
    </source>
</reference>
<dbReference type="GO" id="GO:0006260">
    <property type="term" value="P:DNA replication"/>
    <property type="evidence" value="ECO:0007669"/>
    <property type="project" value="InterPro"/>
</dbReference>
<organism evidence="1 2">
    <name type="scientific">Methylogaea oryzae</name>
    <dbReference type="NCBI Taxonomy" id="1295382"/>
    <lineage>
        <taxon>Bacteria</taxon>
        <taxon>Pseudomonadati</taxon>
        <taxon>Pseudomonadota</taxon>
        <taxon>Gammaproteobacteria</taxon>
        <taxon>Methylococcales</taxon>
        <taxon>Methylococcaceae</taxon>
        <taxon>Methylogaea</taxon>
    </lineage>
</organism>
<dbReference type="PANTHER" id="PTHR38767:SF1">
    <property type="entry name" value="DNA POLYMERASE III SUBUNIT CHI"/>
    <property type="match status" value="1"/>
</dbReference>
<evidence type="ECO:0000313" key="1">
    <source>
        <dbReference type="EMBL" id="BBL70081.1"/>
    </source>
</evidence>
<dbReference type="KEGG" id="moz:MoryE10_06870"/>
<proteinExistence type="predicted"/>
<dbReference type="InterPro" id="IPR007459">
    <property type="entry name" value="DNA_pol3_chi"/>
</dbReference>
<dbReference type="Gene3D" id="3.40.50.10110">
    <property type="entry name" value="DNA polymerase III subunit chi"/>
    <property type="match status" value="1"/>
</dbReference>